<sequence length="106" mass="11947">MNESQEMKISRLAGANAISSSAIAFGEESGLTIEKCNWDIGEDLSHEHAHRLDLFTASKTVRLYFPDIELTKSEDIIRKNRIDTRLKSAIAQLIPHVPASTYTFRK</sequence>
<dbReference type="EMBL" id="JAUYVH010000001">
    <property type="protein sequence ID" value="MDQ9169370.1"/>
    <property type="molecule type" value="Genomic_DNA"/>
</dbReference>
<evidence type="ECO:0000313" key="2">
    <source>
        <dbReference type="Proteomes" id="UP001225596"/>
    </source>
</evidence>
<proteinExistence type="predicted"/>
<keyword evidence="2" id="KW-1185">Reference proteome</keyword>
<name>A0ABU1BK52_9BURK</name>
<dbReference type="Proteomes" id="UP001225596">
    <property type="component" value="Unassembled WGS sequence"/>
</dbReference>
<evidence type="ECO:0000313" key="1">
    <source>
        <dbReference type="EMBL" id="MDQ9169370.1"/>
    </source>
</evidence>
<accession>A0ABU1BK52</accession>
<dbReference type="RefSeq" id="WP_338435253.1">
    <property type="nucleotide sequence ID" value="NZ_JAUYVH010000001.1"/>
</dbReference>
<organism evidence="1 2">
    <name type="scientific">Keguizhuia sedimenti</name>
    <dbReference type="NCBI Taxonomy" id="3064264"/>
    <lineage>
        <taxon>Bacteria</taxon>
        <taxon>Pseudomonadati</taxon>
        <taxon>Pseudomonadota</taxon>
        <taxon>Betaproteobacteria</taxon>
        <taxon>Burkholderiales</taxon>
        <taxon>Oxalobacteraceae</taxon>
        <taxon>Keguizhuia</taxon>
    </lineage>
</organism>
<comment type="caution">
    <text evidence="1">The sequence shown here is derived from an EMBL/GenBank/DDBJ whole genome shotgun (WGS) entry which is preliminary data.</text>
</comment>
<reference evidence="1 2" key="1">
    <citation type="submission" date="2023-08" db="EMBL/GenBank/DDBJ databases">
        <title>Oxalobacteraceae gen .nov., isolated from river sludge outside the plant.</title>
        <authorList>
            <person name="Zhao S.Y."/>
        </authorList>
    </citation>
    <scope>NUCLEOTIDE SEQUENCE [LARGE SCALE GENOMIC DNA]</scope>
    <source>
        <strain evidence="1 2">R-40</strain>
    </source>
</reference>
<protein>
    <submittedName>
        <fullName evidence="1">Uncharacterized protein</fullName>
    </submittedName>
</protein>
<gene>
    <name evidence="1" type="ORF">Q8A64_02980</name>
</gene>